<feature type="domain" description="Peptidase S1" evidence="7">
    <location>
        <begin position="118"/>
        <end position="373"/>
    </location>
</feature>
<feature type="compositionally biased region" description="Basic residues" evidence="6">
    <location>
        <begin position="40"/>
        <end position="50"/>
    </location>
</feature>
<keyword evidence="9" id="KW-1185">Reference proteome</keyword>
<keyword evidence="4" id="KW-1015">Disulfide bond</keyword>
<dbReference type="PROSITE" id="PS00134">
    <property type="entry name" value="TRYPSIN_HIS"/>
    <property type="match status" value="1"/>
</dbReference>
<organism evidence="8 9">
    <name type="scientific">Patiria miniata</name>
    <name type="common">Bat star</name>
    <name type="synonym">Asterina miniata</name>
    <dbReference type="NCBI Taxonomy" id="46514"/>
    <lineage>
        <taxon>Eukaryota</taxon>
        <taxon>Metazoa</taxon>
        <taxon>Echinodermata</taxon>
        <taxon>Eleutherozoa</taxon>
        <taxon>Asterozoa</taxon>
        <taxon>Asteroidea</taxon>
        <taxon>Valvatacea</taxon>
        <taxon>Valvatida</taxon>
        <taxon>Asterinidae</taxon>
        <taxon>Patiria</taxon>
    </lineage>
</organism>
<dbReference type="InterPro" id="IPR001254">
    <property type="entry name" value="Trypsin_dom"/>
</dbReference>
<keyword evidence="3 5" id="KW-0720">Serine protease</keyword>
<dbReference type="AlphaFoldDB" id="A0A914ACJ9"/>
<dbReference type="InterPro" id="IPR050127">
    <property type="entry name" value="Serine_Proteases_S1"/>
</dbReference>
<evidence type="ECO:0000256" key="4">
    <source>
        <dbReference type="ARBA" id="ARBA00023157"/>
    </source>
</evidence>
<dbReference type="Pfam" id="PF00089">
    <property type="entry name" value="Trypsin"/>
    <property type="match status" value="1"/>
</dbReference>
<dbReference type="InterPro" id="IPR009003">
    <property type="entry name" value="Peptidase_S1_PA"/>
</dbReference>
<keyword evidence="1 5" id="KW-0645">Protease</keyword>
<dbReference type="GeneID" id="119732133"/>
<dbReference type="OrthoDB" id="9425590at2759"/>
<evidence type="ECO:0000313" key="8">
    <source>
        <dbReference type="EnsemblMetazoa" id="XP_038061458.1"/>
    </source>
</evidence>
<feature type="region of interest" description="Disordered" evidence="6">
    <location>
        <begin position="37"/>
        <end position="61"/>
    </location>
</feature>
<reference evidence="8" key="1">
    <citation type="submission" date="2022-11" db="UniProtKB">
        <authorList>
            <consortium name="EnsemblMetazoa"/>
        </authorList>
    </citation>
    <scope>IDENTIFICATION</scope>
</reference>
<dbReference type="InterPro" id="IPR043504">
    <property type="entry name" value="Peptidase_S1_PA_chymotrypsin"/>
</dbReference>
<dbReference type="RefSeq" id="XP_038061458.1">
    <property type="nucleotide sequence ID" value="XM_038205530.1"/>
</dbReference>
<dbReference type="FunFam" id="2.40.10.10:FF:000053">
    <property type="entry name" value="Neurotrypsin"/>
    <property type="match status" value="1"/>
</dbReference>
<evidence type="ECO:0000313" key="9">
    <source>
        <dbReference type="Proteomes" id="UP000887568"/>
    </source>
</evidence>
<dbReference type="GO" id="GO:0005615">
    <property type="term" value="C:extracellular space"/>
    <property type="evidence" value="ECO:0007669"/>
    <property type="project" value="TreeGrafter"/>
</dbReference>
<name>A0A914ACJ9_PATMI</name>
<evidence type="ECO:0000256" key="2">
    <source>
        <dbReference type="ARBA" id="ARBA00022801"/>
    </source>
</evidence>
<protein>
    <recommendedName>
        <fullName evidence="7">Peptidase S1 domain-containing protein</fullName>
    </recommendedName>
</protein>
<dbReference type="Proteomes" id="UP000887568">
    <property type="component" value="Unplaced"/>
</dbReference>
<dbReference type="SUPFAM" id="SSF50494">
    <property type="entry name" value="Trypsin-like serine proteases"/>
    <property type="match status" value="1"/>
</dbReference>
<evidence type="ECO:0000256" key="1">
    <source>
        <dbReference type="ARBA" id="ARBA00022670"/>
    </source>
</evidence>
<evidence type="ECO:0000256" key="3">
    <source>
        <dbReference type="ARBA" id="ARBA00022825"/>
    </source>
</evidence>
<dbReference type="PANTHER" id="PTHR24264">
    <property type="entry name" value="TRYPSIN-RELATED"/>
    <property type="match status" value="1"/>
</dbReference>
<dbReference type="Gene3D" id="2.40.10.10">
    <property type="entry name" value="Trypsin-like serine proteases"/>
    <property type="match status" value="1"/>
</dbReference>
<dbReference type="SMART" id="SM00020">
    <property type="entry name" value="Tryp_SPc"/>
    <property type="match status" value="1"/>
</dbReference>
<evidence type="ECO:0000256" key="6">
    <source>
        <dbReference type="SAM" id="MobiDB-lite"/>
    </source>
</evidence>
<dbReference type="CDD" id="cd00190">
    <property type="entry name" value="Tryp_SPc"/>
    <property type="match status" value="1"/>
</dbReference>
<dbReference type="InterPro" id="IPR018114">
    <property type="entry name" value="TRYPSIN_HIS"/>
</dbReference>
<dbReference type="InterPro" id="IPR033116">
    <property type="entry name" value="TRYPSIN_SER"/>
</dbReference>
<dbReference type="GO" id="GO:0006508">
    <property type="term" value="P:proteolysis"/>
    <property type="evidence" value="ECO:0007669"/>
    <property type="project" value="UniProtKB-KW"/>
</dbReference>
<dbReference type="OMA" id="ALFNDHV"/>
<dbReference type="PROSITE" id="PS00135">
    <property type="entry name" value="TRYPSIN_SER"/>
    <property type="match status" value="1"/>
</dbReference>
<dbReference type="PRINTS" id="PR00722">
    <property type="entry name" value="CHYMOTRYPSIN"/>
</dbReference>
<evidence type="ECO:0000256" key="5">
    <source>
        <dbReference type="RuleBase" id="RU363034"/>
    </source>
</evidence>
<dbReference type="PANTHER" id="PTHR24264:SF54">
    <property type="entry name" value="PEPTIDASE S1 DOMAIN-CONTAINING PROTEIN"/>
    <property type="match status" value="1"/>
</dbReference>
<dbReference type="EnsemblMetazoa" id="XM_038205530.1">
    <property type="protein sequence ID" value="XP_038061458.1"/>
    <property type="gene ID" value="LOC119732133"/>
</dbReference>
<dbReference type="PROSITE" id="PS50240">
    <property type="entry name" value="TRYPSIN_DOM"/>
    <property type="match status" value="1"/>
</dbReference>
<accession>A0A914ACJ9</accession>
<dbReference type="GO" id="GO:0004252">
    <property type="term" value="F:serine-type endopeptidase activity"/>
    <property type="evidence" value="ECO:0007669"/>
    <property type="project" value="InterPro"/>
</dbReference>
<keyword evidence="2 5" id="KW-0378">Hydrolase</keyword>
<dbReference type="InterPro" id="IPR001314">
    <property type="entry name" value="Peptidase_S1A"/>
</dbReference>
<sequence>MECLNWIHKMFSNCRGFSVLFVCCFVTEICLSTSSTTSARNHRKSRRKTKMSPSTRLGDVVSEDDTVPSLQEEVTLPHTSLGVIEDDILQHPPRRLPIAGLTKCGRRPTNPYRRIRRVVGGLTAGTRWPWQAQIIRRDSFGQEIHHCGGTLIDTMHVLTAAHCFDGYHKNDFIIRLGQHDRSTTEPQEQDFAIGCLDIHTKYRALRAGHGYANDIALVTLRGRINGHKGALFNDHVLPACLPQRDEFEMGSNCWVTGWGYSNFSDLISSSFPDMLNEAPVPLQSQKTCRSFYGADLSRKTLCAGLVGTRARADTCQGDSGGPLVCERYGVWKVWGITSWGKDSLCNVRPLLGAIPGVYTRVDQYLHWIERRIERRRRKPVCIN</sequence>
<evidence type="ECO:0000259" key="7">
    <source>
        <dbReference type="PROSITE" id="PS50240"/>
    </source>
</evidence>
<proteinExistence type="predicted"/>